<feature type="compositionally biased region" description="Basic and acidic residues" evidence="1">
    <location>
        <begin position="329"/>
        <end position="342"/>
    </location>
</feature>
<dbReference type="EMBL" id="CP001940">
    <property type="protein sequence ID" value="ADH85199.1"/>
    <property type="molecule type" value="Genomic_DNA"/>
</dbReference>
<dbReference type="AlphaFoldDB" id="D6Z0H0"/>
<gene>
    <name evidence="2" type="ordered locus">DaAHT2_0493</name>
</gene>
<evidence type="ECO:0000256" key="1">
    <source>
        <dbReference type="SAM" id="MobiDB-lite"/>
    </source>
</evidence>
<proteinExistence type="predicted"/>
<evidence type="ECO:0000313" key="3">
    <source>
        <dbReference type="Proteomes" id="UP000001508"/>
    </source>
</evidence>
<dbReference type="InParanoid" id="D6Z0H0"/>
<dbReference type="HOGENOM" id="CLU_810689_0_0_7"/>
<dbReference type="Proteomes" id="UP000001508">
    <property type="component" value="Chromosome"/>
</dbReference>
<reference evidence="3" key="1">
    <citation type="submission" date="2010-02" db="EMBL/GenBank/DDBJ databases">
        <title>Complete sequence of Desulfurivibrio alkaliphilus AHT2.</title>
        <authorList>
            <consortium name="US DOE Joint Genome Institute"/>
            <person name="Pitluck S."/>
            <person name="Chertkov O."/>
            <person name="Detter J.C."/>
            <person name="Han C."/>
            <person name="Tapia R."/>
            <person name="Larimer F."/>
            <person name="Land M."/>
            <person name="Hauser L."/>
            <person name="Kyrpides N."/>
            <person name="Mikhailova N."/>
            <person name="Sorokin D.Y."/>
            <person name="Muyzer G."/>
            <person name="Woyke T."/>
        </authorList>
    </citation>
    <scope>NUCLEOTIDE SEQUENCE [LARGE SCALE GENOMIC DNA]</scope>
    <source>
        <strain evidence="3">DSM 19089 / UNIQEM U267 / AHT2</strain>
    </source>
</reference>
<keyword evidence="3" id="KW-1185">Reference proteome</keyword>
<feature type="region of interest" description="Disordered" evidence="1">
    <location>
        <begin position="323"/>
        <end position="342"/>
    </location>
</feature>
<name>D6Z0H0_DESAT</name>
<organism evidence="2 3">
    <name type="scientific">Desulfurivibrio alkaliphilus (strain DSM 19089 / UNIQEM U267 / AHT2)</name>
    <dbReference type="NCBI Taxonomy" id="589865"/>
    <lineage>
        <taxon>Bacteria</taxon>
        <taxon>Pseudomonadati</taxon>
        <taxon>Thermodesulfobacteriota</taxon>
        <taxon>Desulfobulbia</taxon>
        <taxon>Desulfobulbales</taxon>
        <taxon>Desulfobulbaceae</taxon>
        <taxon>Desulfurivibrio</taxon>
    </lineage>
</organism>
<sequence>MVALAVGGVFAVLMLAGCGAKGIETGLGLEDGEYRDYHGVQEAGFWKQQHYAFEGNLTYQGVVGDCEGNKLPEETMEATIATKLFLSDDGRIEGSRMLVRANGMIWAIDTEFGDGEIVVTQDWTSGGEHVHDIHNFEIAFNPKKLSVEAALNEKYDDQEDEIQRCYFRHYQILATGQGESVESFGRYRFENMDLIFNYRTELADIQRRWPSMAKHIHDRIGRIGRATDRQEKISAIEDTLALVRLHLGPESATYLSLLFALHDTLSEEPIAYEDLPRTMELARLLVLEAQKRYGEESVRAKLVKGWYDQYRLKMGLLGEISNTMPGSAADRREDTDRAKKQR</sequence>
<evidence type="ECO:0000313" key="2">
    <source>
        <dbReference type="EMBL" id="ADH85199.1"/>
    </source>
</evidence>
<dbReference type="KEGG" id="dak:DaAHT2_0493"/>
<accession>D6Z0H0</accession>
<protein>
    <submittedName>
        <fullName evidence="2">Uncharacterized protein</fullName>
    </submittedName>
</protein>